<dbReference type="Gene3D" id="3.30.70.1430">
    <property type="entry name" value="Multidrug efflux transporter AcrB pore domain"/>
    <property type="match status" value="2"/>
</dbReference>
<evidence type="ECO:0000256" key="3">
    <source>
        <dbReference type="ARBA" id="ARBA00022448"/>
    </source>
</evidence>
<comment type="caution">
    <text evidence="10">The sequence shown here is derived from an EMBL/GenBank/DDBJ whole genome shotgun (WGS) entry which is preliminary data.</text>
</comment>
<evidence type="ECO:0000313" key="10">
    <source>
        <dbReference type="EMBL" id="TDU32175.1"/>
    </source>
</evidence>
<dbReference type="GO" id="GO:0042910">
    <property type="term" value="F:xenobiotic transmembrane transporter activity"/>
    <property type="evidence" value="ECO:0007669"/>
    <property type="project" value="TreeGrafter"/>
</dbReference>
<keyword evidence="11" id="KW-1185">Reference proteome</keyword>
<dbReference type="GO" id="GO:0009636">
    <property type="term" value="P:response to toxic substance"/>
    <property type="evidence" value="ECO:0007669"/>
    <property type="project" value="UniProtKB-ARBA"/>
</dbReference>
<dbReference type="PANTHER" id="PTHR32063:SF13">
    <property type="entry name" value="MULTIDRUG EFFLUX PUMP SUBUNIT ACRB-RELATED"/>
    <property type="match status" value="1"/>
</dbReference>
<sequence>MVNFFIDRPIFAWVLAIVVMLSGGLAVLTLPVSQYPSIAPPAISIEVAYPGASAETVQNTVTQVIEQQMSGIDRLMYFRSESNKDGSMLITLYFEQGTDSDIAQVQVQNKLQLATPLLPIEVQAQGLRVAKATVNFLLVIGFVSRDGGMSGTDIADYVASNVKDPISRTPGVGDVQLFGSQYAMRIWLDPAKLTNFGLTPSDVSAALQAQNVQIASGELGGLPSVAGQRLNATIVGPQRLQSVEEFERVLLKVRGDGSQVRLSDVATVALGGETYAVNTEYNGQQATGLAIKLATGANALDTAAAIHATMDQLTPFFPPGLEVVSPYDTTPFVRVSIREVIKTLFEATVLVFLVIYLFLQNFRATLIPTIAVPVVLLGTFGILAAAGYSINTLTMFGMVLSIGMLVDDAIVVVENVERVMAEEGLSPREATRKSMKQITSALVGIALVLGAVFLPMAFFGGSTGVIYRQFSITVVSAISLSVLVAMLFTPSLCATMLKPVKAGEHHKPKRGPLAWFNRGFERMNHGYEKSVVHVTRRRGRYFGVYALIVLAMAGLFTMVPSAFLPDEDQGILFVQVDQPPGTASEVTQQTLNEVRDYFLREEKEAVTGVFTVNGFSFGGRGQNSGLVFVKLKDWEERDGDGQSVFAITERAQEHFKTIITGKVAAFAPPAVLELGNAMGFDFELLDRANLGHEKLMEAREQLLEIAGKDPAIGALRGNGLPDEPQYQLEIDWEKASALGLSIADVSQTLGAGWGSSYVNQFIDRGRVKKVFIQGAAESRMLPQDLDRWHVRNAAGQMVPFSAFSTAKWGNGSPKLERYNGMSALQFLGEPAKGHSTGEAMAAMEAAVAKLPSKGFGFEWTGLSYEERRSGSQAPALYAISLIIVFLCLAALYESWAIPVSVMLVVPLGIIGTVTATLFRDLANDVFFQVGLLATVGLSAKSAILIVEFAKENHDQGMDLFEATVHAARQRLRPILMTSMAFILGMMPLAVATGAGAGGRIAIGTGVIGGMISATILAVFFVPVFFVAIRSVFKRKPRPAAHDDEDAPRPIAEEAR</sequence>
<dbReference type="Gene3D" id="1.20.1640.10">
    <property type="entry name" value="Multidrug efflux transporter AcrB transmembrane domain"/>
    <property type="match status" value="2"/>
</dbReference>
<feature type="transmembrane region" description="Helical" evidence="9">
    <location>
        <begin position="366"/>
        <end position="390"/>
    </location>
</feature>
<evidence type="ECO:0000256" key="2">
    <source>
        <dbReference type="ARBA" id="ARBA00010942"/>
    </source>
</evidence>
<dbReference type="PANTHER" id="PTHR32063">
    <property type="match status" value="1"/>
</dbReference>
<feature type="transmembrane region" description="Helical" evidence="9">
    <location>
        <begin position="466"/>
        <end position="488"/>
    </location>
</feature>
<dbReference type="FunFam" id="3.30.2090.10:FF:000002">
    <property type="entry name" value="Efflux pump membrane transporter"/>
    <property type="match status" value="1"/>
</dbReference>
<dbReference type="FunFam" id="3.30.70.1430:FF:000002">
    <property type="entry name" value="Efflux pump membrane transporter"/>
    <property type="match status" value="1"/>
</dbReference>
<dbReference type="SUPFAM" id="SSF82714">
    <property type="entry name" value="Multidrug efflux transporter AcrB TolC docking domain, DN and DC subdomains"/>
    <property type="match status" value="2"/>
</dbReference>
<evidence type="ECO:0000256" key="9">
    <source>
        <dbReference type="RuleBase" id="RU364070"/>
    </source>
</evidence>
<dbReference type="AlphaFoldDB" id="A0A4R7PDC9"/>
<accession>A0A4R7PDC9</accession>
<feature type="transmembrane region" description="Helical" evidence="9">
    <location>
        <begin position="974"/>
        <end position="994"/>
    </location>
</feature>
<comment type="caution">
    <text evidence="9">Lacks conserved residue(s) required for the propagation of feature annotation.</text>
</comment>
<dbReference type="Gene3D" id="3.30.70.1320">
    <property type="entry name" value="Multidrug efflux transporter AcrB pore domain like"/>
    <property type="match status" value="1"/>
</dbReference>
<dbReference type="Gene3D" id="3.30.2090.10">
    <property type="entry name" value="Multidrug efflux transporter AcrB TolC docking domain, DN and DC subdomains"/>
    <property type="match status" value="2"/>
</dbReference>
<dbReference type="FunFam" id="3.30.70.1430:FF:000001">
    <property type="entry name" value="Efflux pump membrane transporter"/>
    <property type="match status" value="1"/>
</dbReference>
<dbReference type="Gene3D" id="3.30.70.1440">
    <property type="entry name" value="Multidrug efflux transporter AcrB pore domain"/>
    <property type="match status" value="1"/>
</dbReference>
<protein>
    <recommendedName>
        <fullName evidence="9">Efflux pump membrane transporter</fullName>
    </recommendedName>
</protein>
<evidence type="ECO:0000256" key="4">
    <source>
        <dbReference type="ARBA" id="ARBA00022475"/>
    </source>
</evidence>
<dbReference type="Pfam" id="PF00873">
    <property type="entry name" value="ACR_tran"/>
    <property type="match status" value="1"/>
</dbReference>
<evidence type="ECO:0000256" key="1">
    <source>
        <dbReference type="ARBA" id="ARBA00004429"/>
    </source>
</evidence>
<dbReference type="NCBIfam" id="NF000282">
    <property type="entry name" value="RND_permease_1"/>
    <property type="match status" value="1"/>
</dbReference>
<keyword evidence="5 9" id="KW-0997">Cell inner membrane</keyword>
<keyword evidence="8 9" id="KW-0472">Membrane</keyword>
<dbReference type="GO" id="GO:0015562">
    <property type="term" value="F:efflux transmembrane transporter activity"/>
    <property type="evidence" value="ECO:0007669"/>
    <property type="project" value="InterPro"/>
</dbReference>
<dbReference type="InterPro" id="IPR001036">
    <property type="entry name" value="Acrflvin-R"/>
</dbReference>
<keyword evidence="4" id="KW-1003">Cell membrane</keyword>
<dbReference type="PRINTS" id="PR00702">
    <property type="entry name" value="ACRIFLAVINRP"/>
</dbReference>
<dbReference type="InterPro" id="IPR027463">
    <property type="entry name" value="AcrB_DN_DC_subdom"/>
</dbReference>
<dbReference type="InterPro" id="IPR004764">
    <property type="entry name" value="MdtF-like"/>
</dbReference>
<evidence type="ECO:0000256" key="5">
    <source>
        <dbReference type="ARBA" id="ARBA00022519"/>
    </source>
</evidence>
<dbReference type="RefSeq" id="WP_133880695.1">
    <property type="nucleotide sequence ID" value="NZ_MWIN01000030.1"/>
</dbReference>
<keyword evidence="6 9" id="KW-0812">Transmembrane</keyword>
<keyword evidence="7 9" id="KW-1133">Transmembrane helix</keyword>
<feature type="transmembrane region" description="Helical" evidence="9">
    <location>
        <begin position="875"/>
        <end position="892"/>
    </location>
</feature>
<dbReference type="EMBL" id="SOBT01000008">
    <property type="protein sequence ID" value="TDU32175.1"/>
    <property type="molecule type" value="Genomic_DNA"/>
</dbReference>
<name>A0A4R7PDC9_9GAMM</name>
<feature type="transmembrane region" description="Helical" evidence="9">
    <location>
        <begin position="438"/>
        <end position="460"/>
    </location>
</feature>
<evidence type="ECO:0000256" key="8">
    <source>
        <dbReference type="ARBA" id="ARBA00023136"/>
    </source>
</evidence>
<reference evidence="10 11" key="1">
    <citation type="submission" date="2019-03" db="EMBL/GenBank/DDBJ databases">
        <title>Genomic Encyclopedia of Type Strains, Phase IV (KMG-IV): sequencing the most valuable type-strain genomes for metagenomic binning, comparative biology and taxonomic classification.</title>
        <authorList>
            <person name="Goeker M."/>
        </authorList>
    </citation>
    <scope>NUCLEOTIDE SEQUENCE [LARGE SCALE GENOMIC DNA]</scope>
    <source>
        <strain evidence="10 11">DSM 26377</strain>
    </source>
</reference>
<evidence type="ECO:0000256" key="6">
    <source>
        <dbReference type="ARBA" id="ARBA00022692"/>
    </source>
</evidence>
<comment type="similarity">
    <text evidence="2 9">Belongs to the resistance-nodulation-cell division (RND) (TC 2.A.6) family.</text>
</comment>
<keyword evidence="3 9" id="KW-0813">Transport</keyword>
<evidence type="ECO:0000313" key="11">
    <source>
        <dbReference type="Proteomes" id="UP000295341"/>
    </source>
</evidence>
<dbReference type="OrthoDB" id="9757904at2"/>
<evidence type="ECO:0000256" key="7">
    <source>
        <dbReference type="ARBA" id="ARBA00022989"/>
    </source>
</evidence>
<organism evidence="10 11">
    <name type="scientific">Panacagrimonas perspica</name>
    <dbReference type="NCBI Taxonomy" id="381431"/>
    <lineage>
        <taxon>Bacteria</taxon>
        <taxon>Pseudomonadati</taxon>
        <taxon>Pseudomonadota</taxon>
        <taxon>Gammaproteobacteria</taxon>
        <taxon>Nevskiales</taxon>
        <taxon>Nevskiaceae</taxon>
        <taxon>Panacagrimonas</taxon>
    </lineage>
</organism>
<dbReference type="SUPFAM" id="SSF82693">
    <property type="entry name" value="Multidrug efflux transporter AcrB pore domain, PN1, PN2, PC1 and PC2 subdomains"/>
    <property type="match status" value="3"/>
</dbReference>
<feature type="transmembrane region" description="Helical" evidence="9">
    <location>
        <begin position="542"/>
        <end position="564"/>
    </location>
</feature>
<feature type="transmembrane region" description="Helical" evidence="9">
    <location>
        <begin position="925"/>
        <end position="949"/>
    </location>
</feature>
<dbReference type="FunFam" id="3.30.2090.10:FF:000001">
    <property type="entry name" value="Efflux pump membrane transporter"/>
    <property type="match status" value="1"/>
</dbReference>
<dbReference type="FunFam" id="1.20.1640.10:FF:000001">
    <property type="entry name" value="Efflux pump membrane transporter"/>
    <property type="match status" value="1"/>
</dbReference>
<feature type="transmembrane region" description="Helical" evidence="9">
    <location>
        <begin position="899"/>
        <end position="919"/>
    </location>
</feature>
<dbReference type="GO" id="GO:0005886">
    <property type="term" value="C:plasma membrane"/>
    <property type="evidence" value="ECO:0007669"/>
    <property type="project" value="UniProtKB-SubCell"/>
</dbReference>
<dbReference type="NCBIfam" id="TIGR00915">
    <property type="entry name" value="2A0602"/>
    <property type="match status" value="1"/>
</dbReference>
<dbReference type="Proteomes" id="UP000295341">
    <property type="component" value="Unassembled WGS sequence"/>
</dbReference>
<dbReference type="SUPFAM" id="SSF82866">
    <property type="entry name" value="Multidrug efflux transporter AcrB transmembrane domain"/>
    <property type="match status" value="2"/>
</dbReference>
<comment type="subcellular location">
    <subcellularLocation>
        <location evidence="1 9">Cell inner membrane</location>
        <topology evidence="1 9">Multi-pass membrane protein</topology>
    </subcellularLocation>
</comment>
<proteinExistence type="inferred from homology"/>
<gene>
    <name evidence="10" type="ORF">DFR24_1564</name>
</gene>
<feature type="transmembrane region" description="Helical" evidence="9">
    <location>
        <begin position="340"/>
        <end position="359"/>
    </location>
</feature>
<feature type="transmembrane region" description="Helical" evidence="9">
    <location>
        <begin position="1000"/>
        <end position="1028"/>
    </location>
</feature>